<organism evidence="1">
    <name type="scientific">human gut metagenome</name>
    <dbReference type="NCBI Taxonomy" id="408170"/>
    <lineage>
        <taxon>unclassified sequences</taxon>
        <taxon>metagenomes</taxon>
        <taxon>organismal metagenomes</taxon>
    </lineage>
</organism>
<feature type="non-terminal residue" evidence="1">
    <location>
        <position position="1"/>
    </location>
</feature>
<accession>W1Y1J1</accession>
<dbReference type="EMBL" id="AZMM01010596">
    <property type="protein sequence ID" value="ETJ34994.1"/>
    <property type="molecule type" value="Genomic_DNA"/>
</dbReference>
<protein>
    <submittedName>
        <fullName evidence="1">Uncharacterized protein</fullName>
    </submittedName>
</protein>
<reference evidence="1" key="1">
    <citation type="submission" date="2013-12" db="EMBL/GenBank/DDBJ databases">
        <title>A Varibaculum cambriense genome reconstructed from a premature infant gut community with otherwise low bacterial novelty that shifts toward anaerobic metabolism during the third week of life.</title>
        <authorList>
            <person name="Brown C.T."/>
            <person name="Sharon I."/>
            <person name="Thomas B.C."/>
            <person name="Castelle C.J."/>
            <person name="Morowitz M.J."/>
            <person name="Banfield J.F."/>
        </authorList>
    </citation>
    <scope>NUCLEOTIDE SEQUENCE</scope>
</reference>
<name>W1Y1J1_9ZZZZ</name>
<dbReference type="AlphaFoldDB" id="W1Y1J1"/>
<feature type="non-terminal residue" evidence="1">
    <location>
        <position position="69"/>
    </location>
</feature>
<sequence length="69" mass="7678">HGTVPVMREVARTPALDAQQAIFNCPASYPVIGNCAEHFRKQANYANPHSAVFYRLSGGLKTRIPIYFD</sequence>
<gene>
    <name evidence="1" type="ORF">Q604_UNBC10596G0001</name>
</gene>
<proteinExistence type="predicted"/>
<comment type="caution">
    <text evidence="1">The sequence shown here is derived from an EMBL/GenBank/DDBJ whole genome shotgun (WGS) entry which is preliminary data.</text>
</comment>
<evidence type="ECO:0000313" key="1">
    <source>
        <dbReference type="EMBL" id="ETJ34994.1"/>
    </source>
</evidence>